<gene>
    <name evidence="1" type="ORF">CPELLU_LOCUS13475</name>
</gene>
<name>A0A9N9ID66_9GLOM</name>
<protein>
    <submittedName>
        <fullName evidence="1">686_t:CDS:1</fullName>
    </submittedName>
</protein>
<dbReference type="EMBL" id="CAJVQA010014372">
    <property type="protein sequence ID" value="CAG8730669.1"/>
    <property type="molecule type" value="Genomic_DNA"/>
</dbReference>
<comment type="caution">
    <text evidence="1">The sequence shown here is derived from an EMBL/GenBank/DDBJ whole genome shotgun (WGS) entry which is preliminary data.</text>
</comment>
<organism evidence="1 2">
    <name type="scientific">Cetraspora pellucida</name>
    <dbReference type="NCBI Taxonomy" id="1433469"/>
    <lineage>
        <taxon>Eukaryota</taxon>
        <taxon>Fungi</taxon>
        <taxon>Fungi incertae sedis</taxon>
        <taxon>Mucoromycota</taxon>
        <taxon>Glomeromycotina</taxon>
        <taxon>Glomeromycetes</taxon>
        <taxon>Diversisporales</taxon>
        <taxon>Gigasporaceae</taxon>
        <taxon>Cetraspora</taxon>
    </lineage>
</organism>
<feature type="non-terminal residue" evidence="1">
    <location>
        <position position="126"/>
    </location>
</feature>
<evidence type="ECO:0000313" key="2">
    <source>
        <dbReference type="Proteomes" id="UP000789759"/>
    </source>
</evidence>
<accession>A0A9N9ID66</accession>
<evidence type="ECO:0000313" key="1">
    <source>
        <dbReference type="EMBL" id="CAG8730669.1"/>
    </source>
</evidence>
<sequence length="126" mass="14618">MAYFTEISLIHIHKSSLYHETKELKVQTLAVLILNHLKPQLENKKLSNIQQIKIIEYLSKASLNLKKKIQSEFSIESNLGVKQVATNNGTFIFNWNTYKKIKELTEFAEALEDELIKNDKLLKSNN</sequence>
<reference evidence="1" key="1">
    <citation type="submission" date="2021-06" db="EMBL/GenBank/DDBJ databases">
        <authorList>
            <person name="Kallberg Y."/>
            <person name="Tangrot J."/>
            <person name="Rosling A."/>
        </authorList>
    </citation>
    <scope>NUCLEOTIDE SEQUENCE</scope>
    <source>
        <strain evidence="1">FL966</strain>
    </source>
</reference>
<keyword evidence="2" id="KW-1185">Reference proteome</keyword>
<dbReference type="Proteomes" id="UP000789759">
    <property type="component" value="Unassembled WGS sequence"/>
</dbReference>
<dbReference type="AlphaFoldDB" id="A0A9N9ID66"/>
<proteinExistence type="predicted"/>